<reference evidence="11 12" key="1">
    <citation type="submission" date="2022-09" db="EMBL/GenBank/DDBJ databases">
        <authorList>
            <person name="Han X.L."/>
            <person name="Wang Q."/>
            <person name="Lu T."/>
        </authorList>
    </citation>
    <scope>NUCLEOTIDE SEQUENCE [LARGE SCALE GENOMIC DNA]</scope>
    <source>
        <strain evidence="11 12">WQ 127069</strain>
    </source>
</reference>
<dbReference type="SUPFAM" id="SSF56672">
    <property type="entry name" value="DNA/RNA polymerases"/>
    <property type="match status" value="1"/>
</dbReference>
<dbReference type="GO" id="GO:0003964">
    <property type="term" value="F:RNA-directed DNA polymerase activity"/>
    <property type="evidence" value="ECO:0007669"/>
    <property type="project" value="UniProtKB-KW"/>
</dbReference>
<evidence type="ECO:0000256" key="4">
    <source>
        <dbReference type="ARBA" id="ARBA00022723"/>
    </source>
</evidence>
<comment type="caution">
    <text evidence="11">The sequence shown here is derived from an EMBL/GenBank/DDBJ whole genome shotgun (WGS) entry which is preliminary data.</text>
</comment>
<evidence type="ECO:0000256" key="6">
    <source>
        <dbReference type="ARBA" id="ARBA00022918"/>
    </source>
</evidence>
<evidence type="ECO:0000256" key="7">
    <source>
        <dbReference type="ARBA" id="ARBA00023118"/>
    </source>
</evidence>
<evidence type="ECO:0000256" key="9">
    <source>
        <dbReference type="ARBA" id="ARBA00048173"/>
    </source>
</evidence>
<evidence type="ECO:0000256" key="3">
    <source>
        <dbReference type="ARBA" id="ARBA00022695"/>
    </source>
</evidence>
<dbReference type="InterPro" id="IPR000477">
    <property type="entry name" value="RT_dom"/>
</dbReference>
<comment type="catalytic activity">
    <reaction evidence="9">
        <text>DNA(n) + a 2'-deoxyribonucleoside 5'-triphosphate = DNA(n+1) + diphosphate</text>
        <dbReference type="Rhea" id="RHEA:22508"/>
        <dbReference type="Rhea" id="RHEA-COMP:17339"/>
        <dbReference type="Rhea" id="RHEA-COMP:17340"/>
        <dbReference type="ChEBI" id="CHEBI:33019"/>
        <dbReference type="ChEBI" id="CHEBI:61560"/>
        <dbReference type="ChEBI" id="CHEBI:173112"/>
        <dbReference type="EC" id="2.7.7.49"/>
    </reaction>
</comment>
<organism evidence="11 12">
    <name type="scientific">Paenibacillus baimaensis</name>
    <dbReference type="NCBI Taxonomy" id="2982185"/>
    <lineage>
        <taxon>Bacteria</taxon>
        <taxon>Bacillati</taxon>
        <taxon>Bacillota</taxon>
        <taxon>Bacilli</taxon>
        <taxon>Bacillales</taxon>
        <taxon>Paenibacillaceae</taxon>
        <taxon>Paenibacillus</taxon>
    </lineage>
</organism>
<evidence type="ECO:0000259" key="10">
    <source>
        <dbReference type="PROSITE" id="PS50878"/>
    </source>
</evidence>
<feature type="domain" description="Reverse transcriptase" evidence="10">
    <location>
        <begin position="57"/>
        <end position="267"/>
    </location>
</feature>
<dbReference type="EMBL" id="JAOQIO010000065">
    <property type="protein sequence ID" value="MCU6793729.1"/>
    <property type="molecule type" value="Genomic_DNA"/>
</dbReference>
<keyword evidence="4" id="KW-0479">Metal-binding</keyword>
<dbReference type="PANTHER" id="PTHR34047:SF7">
    <property type="entry name" value="RNA-DIRECTED DNA POLYMERASE"/>
    <property type="match status" value="1"/>
</dbReference>
<dbReference type="NCBIfam" id="NF038233">
    <property type="entry name" value="retron_St85_RT"/>
    <property type="match status" value="1"/>
</dbReference>
<evidence type="ECO:0000256" key="1">
    <source>
        <dbReference type="ARBA" id="ARBA00012493"/>
    </source>
</evidence>
<dbReference type="RefSeq" id="WP_262684959.1">
    <property type="nucleotide sequence ID" value="NZ_JAOQIO010000065.1"/>
</dbReference>
<evidence type="ECO:0000313" key="12">
    <source>
        <dbReference type="Proteomes" id="UP001652445"/>
    </source>
</evidence>
<dbReference type="InterPro" id="IPR051083">
    <property type="entry name" value="GrpII_Intron_Splice-Mob/Def"/>
</dbReference>
<evidence type="ECO:0000256" key="2">
    <source>
        <dbReference type="ARBA" id="ARBA00022679"/>
    </source>
</evidence>
<dbReference type="Proteomes" id="UP001652445">
    <property type="component" value="Unassembled WGS sequence"/>
</dbReference>
<dbReference type="PROSITE" id="PS50878">
    <property type="entry name" value="RT_POL"/>
    <property type="match status" value="1"/>
</dbReference>
<keyword evidence="12" id="KW-1185">Reference proteome</keyword>
<dbReference type="CDD" id="cd03487">
    <property type="entry name" value="RT_Bac_retron_II"/>
    <property type="match status" value="1"/>
</dbReference>
<keyword evidence="7" id="KW-0051">Antiviral defense</keyword>
<evidence type="ECO:0000256" key="8">
    <source>
        <dbReference type="ARBA" id="ARBA00034120"/>
    </source>
</evidence>
<keyword evidence="5" id="KW-0460">Magnesium</keyword>
<dbReference type="InterPro" id="IPR000123">
    <property type="entry name" value="Reverse_transcriptase_msDNA"/>
</dbReference>
<dbReference type="EC" id="2.7.7.49" evidence="1"/>
<dbReference type="Pfam" id="PF00078">
    <property type="entry name" value="RVT_1"/>
    <property type="match status" value="1"/>
</dbReference>
<keyword evidence="6 11" id="KW-0695">RNA-directed DNA polymerase</keyword>
<dbReference type="PANTHER" id="PTHR34047">
    <property type="entry name" value="NUCLEAR INTRON MATURASE 1, MITOCHONDRIAL-RELATED"/>
    <property type="match status" value="1"/>
</dbReference>
<evidence type="ECO:0000256" key="5">
    <source>
        <dbReference type="ARBA" id="ARBA00022842"/>
    </source>
</evidence>
<keyword evidence="2" id="KW-0808">Transferase</keyword>
<dbReference type="PRINTS" id="PR00866">
    <property type="entry name" value="RNADNAPOLMS"/>
</dbReference>
<evidence type="ECO:0000313" key="11">
    <source>
        <dbReference type="EMBL" id="MCU6793729.1"/>
    </source>
</evidence>
<protein>
    <recommendedName>
        <fullName evidence="1">RNA-directed DNA polymerase</fullName>
        <ecNumber evidence="1">2.7.7.49</ecNumber>
    </recommendedName>
</protein>
<keyword evidence="3" id="KW-0548">Nucleotidyltransferase</keyword>
<proteinExistence type="inferred from homology"/>
<name>A0ABT2UGG4_9BACL</name>
<sequence length="340" mass="40036">MDNYLEKLANETRLQGYDDTYTYLCVQYASRLINNGLPVIFDPDHLAMMIGLEPIYIKRLFYFSNKSEKLYKEIEIPKKTGGFRTLSVPIEGLKYIQRWILENILNNIPVSSSAMGFVKGKSIVDNAIKHVNKECVINYDIKNFFPTIKRKDIFRIFKYYGYTNEVSYLLSKICTYNDSLPQGAPTSPYLSNIHCLRLDKRFLKFSNKIDGEYSRYADDITISGSKKITSYSKVIEKIIEDEGFIVNEKKTRYQKQIGRQIVTGLIVNKHVSVPIQRKRYLRQQIYYCKRYGVSSHLKYINSKKSNFKQYLYGLAYFVKMVEKERGEYFIDQLNHVVWDY</sequence>
<dbReference type="InterPro" id="IPR043502">
    <property type="entry name" value="DNA/RNA_pol_sf"/>
</dbReference>
<accession>A0ABT2UGG4</accession>
<gene>
    <name evidence="11" type="ORF">OB236_16615</name>
</gene>
<comment type="similarity">
    <text evidence="8">Belongs to the bacterial reverse transcriptase family.</text>
</comment>